<comment type="caution">
    <text evidence="1">The sequence shown here is derived from an EMBL/GenBank/DDBJ whole genome shotgun (WGS) entry which is preliminary data.</text>
</comment>
<accession>A0ABU6W5U1</accession>
<evidence type="ECO:0000313" key="2">
    <source>
        <dbReference type="Proteomes" id="UP001341840"/>
    </source>
</evidence>
<evidence type="ECO:0000313" key="1">
    <source>
        <dbReference type="EMBL" id="MED6181275.1"/>
    </source>
</evidence>
<dbReference type="EMBL" id="JASCZI010181295">
    <property type="protein sequence ID" value="MED6181275.1"/>
    <property type="molecule type" value="Genomic_DNA"/>
</dbReference>
<proteinExistence type="predicted"/>
<name>A0ABU6W5U1_9FABA</name>
<dbReference type="Proteomes" id="UP001341840">
    <property type="component" value="Unassembled WGS sequence"/>
</dbReference>
<keyword evidence="2" id="KW-1185">Reference proteome</keyword>
<organism evidence="1 2">
    <name type="scientific">Stylosanthes scabra</name>
    <dbReference type="NCBI Taxonomy" id="79078"/>
    <lineage>
        <taxon>Eukaryota</taxon>
        <taxon>Viridiplantae</taxon>
        <taxon>Streptophyta</taxon>
        <taxon>Embryophyta</taxon>
        <taxon>Tracheophyta</taxon>
        <taxon>Spermatophyta</taxon>
        <taxon>Magnoliopsida</taxon>
        <taxon>eudicotyledons</taxon>
        <taxon>Gunneridae</taxon>
        <taxon>Pentapetalae</taxon>
        <taxon>rosids</taxon>
        <taxon>fabids</taxon>
        <taxon>Fabales</taxon>
        <taxon>Fabaceae</taxon>
        <taxon>Papilionoideae</taxon>
        <taxon>50 kb inversion clade</taxon>
        <taxon>dalbergioids sensu lato</taxon>
        <taxon>Dalbergieae</taxon>
        <taxon>Pterocarpus clade</taxon>
        <taxon>Stylosanthes</taxon>
    </lineage>
</organism>
<gene>
    <name evidence="1" type="ORF">PIB30_017847</name>
</gene>
<sequence>MAVESAIQQLVRNLLSPGPNALLPVITAVNPCRRDLTLTSRCVRIAVMDLTPFLPIRSYGGLTTKGKKFVAKEKWIQKAEDRDSTWITWGQQVNQFKSMKEWEHMAENRIVRSTIWRNEADNN</sequence>
<protein>
    <submittedName>
        <fullName evidence="1">Uncharacterized protein</fullName>
    </submittedName>
</protein>
<reference evidence="1 2" key="1">
    <citation type="journal article" date="2023" name="Plants (Basel)">
        <title>Bridging the Gap: Combining Genomics and Transcriptomics Approaches to Understand Stylosanthes scabra, an Orphan Legume from the Brazilian Caatinga.</title>
        <authorList>
            <person name="Ferreira-Neto J.R.C."/>
            <person name="da Silva M.D."/>
            <person name="Binneck E."/>
            <person name="de Melo N.F."/>
            <person name="da Silva R.H."/>
            <person name="de Melo A.L.T.M."/>
            <person name="Pandolfi V."/>
            <person name="Bustamante F.O."/>
            <person name="Brasileiro-Vidal A.C."/>
            <person name="Benko-Iseppon A.M."/>
        </authorList>
    </citation>
    <scope>NUCLEOTIDE SEQUENCE [LARGE SCALE GENOMIC DNA]</scope>
    <source>
        <tissue evidence="1">Leaves</tissue>
    </source>
</reference>